<dbReference type="Pfam" id="PF02775">
    <property type="entry name" value="TPP_enzyme_C"/>
    <property type="match status" value="1"/>
</dbReference>
<evidence type="ECO:0000256" key="2">
    <source>
        <dbReference type="ARBA" id="ARBA00023052"/>
    </source>
</evidence>
<evidence type="ECO:0000256" key="3">
    <source>
        <dbReference type="RuleBase" id="RU362132"/>
    </source>
</evidence>
<dbReference type="RefSeq" id="WP_148593743.1">
    <property type="nucleotide sequence ID" value="NZ_CP042997.1"/>
</dbReference>
<feature type="domain" description="Thiamine pyrophosphate enzyme central" evidence="4">
    <location>
        <begin position="248"/>
        <end position="372"/>
    </location>
</feature>
<evidence type="ECO:0000256" key="1">
    <source>
        <dbReference type="ARBA" id="ARBA00007812"/>
    </source>
</evidence>
<dbReference type="InterPro" id="IPR045229">
    <property type="entry name" value="TPP_enz"/>
</dbReference>
<dbReference type="SUPFAM" id="SSF52467">
    <property type="entry name" value="DHS-like NAD/FAD-binding domain"/>
    <property type="match status" value="1"/>
</dbReference>
<dbReference type="Gene3D" id="3.40.50.970">
    <property type="match status" value="2"/>
</dbReference>
<dbReference type="OrthoDB" id="9785953at2"/>
<keyword evidence="7" id="KW-0808">Transferase</keyword>
<name>A0A5B9VZI0_9BACT</name>
<dbReference type="AlphaFoldDB" id="A0A5B9VZI0"/>
<dbReference type="Pfam" id="PF00205">
    <property type="entry name" value="TPP_enzyme_M"/>
    <property type="match status" value="1"/>
</dbReference>
<dbReference type="GO" id="GO:0000287">
    <property type="term" value="F:magnesium ion binding"/>
    <property type="evidence" value="ECO:0007669"/>
    <property type="project" value="InterPro"/>
</dbReference>
<dbReference type="PANTHER" id="PTHR18968:SF13">
    <property type="entry name" value="ACETOLACTATE SYNTHASE CATALYTIC SUBUNIT, MITOCHONDRIAL"/>
    <property type="match status" value="1"/>
</dbReference>
<dbReference type="GO" id="GO:0030976">
    <property type="term" value="F:thiamine pyrophosphate binding"/>
    <property type="evidence" value="ECO:0007669"/>
    <property type="project" value="InterPro"/>
</dbReference>
<dbReference type="InterPro" id="IPR012001">
    <property type="entry name" value="Thiamin_PyroP_enz_TPP-bd_dom"/>
</dbReference>
<dbReference type="KEGG" id="agv:OJF2_22390"/>
<dbReference type="Gene3D" id="3.40.50.1220">
    <property type="entry name" value="TPP-binding domain"/>
    <property type="match status" value="1"/>
</dbReference>
<keyword evidence="8" id="KW-1185">Reference proteome</keyword>
<dbReference type="InterPro" id="IPR011766">
    <property type="entry name" value="TPP_enzyme_TPP-bd"/>
</dbReference>
<accession>A0A5B9VZI0</accession>
<dbReference type="GO" id="GO:0009099">
    <property type="term" value="P:L-valine biosynthetic process"/>
    <property type="evidence" value="ECO:0007669"/>
    <property type="project" value="TreeGrafter"/>
</dbReference>
<dbReference type="GO" id="GO:0009097">
    <property type="term" value="P:isoleucine biosynthetic process"/>
    <property type="evidence" value="ECO:0007669"/>
    <property type="project" value="TreeGrafter"/>
</dbReference>
<feature type="domain" description="Thiamine pyrophosphate enzyme N-terminal TPP-binding" evidence="6">
    <location>
        <begin position="53"/>
        <end position="153"/>
    </location>
</feature>
<dbReference type="GO" id="GO:0005948">
    <property type="term" value="C:acetolactate synthase complex"/>
    <property type="evidence" value="ECO:0007669"/>
    <property type="project" value="TreeGrafter"/>
</dbReference>
<feature type="domain" description="Thiamine pyrophosphate enzyme TPP-binding" evidence="5">
    <location>
        <begin position="433"/>
        <end position="579"/>
    </location>
</feature>
<evidence type="ECO:0000259" key="6">
    <source>
        <dbReference type="Pfam" id="PF02776"/>
    </source>
</evidence>
<comment type="similarity">
    <text evidence="1 3">Belongs to the TPP enzyme family.</text>
</comment>
<sequence>MIPKLNRRDAIGSMGLASAAIAAATSAASSRPAQADHVELGRYAHRQGVRGKMTGAQAVAAALRCEQVRCVFGIPGAQNNELWDAFKAYGQPYFLVAHEASASVMADASARATGEVGVFSVVPGPGLTNALTGVGEALYDSIPIVGIVTDVDRSPGAPIGQVHGLANEAILRPVVKALVTVRHQAEIPGAVFQAFRIARSGEPGPVGVMIPYPLFMQAWDYDQPAPPPYPVPFDEAAYQKVLCHLQDRRKRVGIYAGLGCADAGSSLTAVAEMLQAPVATSVSGKGVIPDSHPLAVGWGYGKQGTRAAESAFKDVDLVLAVGVRYSEVSTANYAIPKHDTLIHVDINPQNLGRNVPAHVCLCSDSRVFLDRLLADGQAIRRPADPKLWERIHRQRQVDRCLARTVQVDRCVDPMYFLSQLRATLGPDELVIVDVTASTHWAAESIEVEGSRRFFTPADNQSMGWAIPASIGAKVVRPDRNVACVTGDGCFLMSAMELSSAARAGIPVKFFVFDDGAYHYMQMLQEPVYRRTTATEIARIDYEAFARAVGLGYNRIASNNDVLPGIQRAFGLAGPILTHVCVSYEGREIRWLSALRTHYLDELSTRQKIRVAARVGVRSVGRANDSD</sequence>
<evidence type="ECO:0000313" key="7">
    <source>
        <dbReference type="EMBL" id="QEH33733.1"/>
    </source>
</evidence>
<keyword evidence="2 3" id="KW-0786">Thiamine pyrophosphate</keyword>
<dbReference type="PROSITE" id="PS51318">
    <property type="entry name" value="TAT"/>
    <property type="match status" value="1"/>
</dbReference>
<dbReference type="InterPro" id="IPR006311">
    <property type="entry name" value="TAT_signal"/>
</dbReference>
<dbReference type="EMBL" id="CP042997">
    <property type="protein sequence ID" value="QEH33733.1"/>
    <property type="molecule type" value="Genomic_DNA"/>
</dbReference>
<dbReference type="GO" id="GO:0003984">
    <property type="term" value="F:acetolactate synthase activity"/>
    <property type="evidence" value="ECO:0007669"/>
    <property type="project" value="UniProtKB-EC"/>
</dbReference>
<gene>
    <name evidence="7" type="primary">ilvG</name>
    <name evidence="7" type="ORF">OJF2_22390</name>
</gene>
<dbReference type="InterPro" id="IPR029061">
    <property type="entry name" value="THDP-binding"/>
</dbReference>
<dbReference type="InterPro" id="IPR029035">
    <property type="entry name" value="DHS-like_NAD/FAD-binding_dom"/>
</dbReference>
<proteinExistence type="inferred from homology"/>
<dbReference type="PANTHER" id="PTHR18968">
    <property type="entry name" value="THIAMINE PYROPHOSPHATE ENZYMES"/>
    <property type="match status" value="1"/>
</dbReference>
<evidence type="ECO:0000313" key="8">
    <source>
        <dbReference type="Proteomes" id="UP000324233"/>
    </source>
</evidence>
<dbReference type="SUPFAM" id="SSF52518">
    <property type="entry name" value="Thiamin diphosphate-binding fold (THDP-binding)"/>
    <property type="match status" value="2"/>
</dbReference>
<dbReference type="CDD" id="cd00568">
    <property type="entry name" value="TPP_enzymes"/>
    <property type="match status" value="1"/>
</dbReference>
<protein>
    <submittedName>
        <fullName evidence="7">Acetolactate synthase isozyme 2 large subunit</fullName>
        <ecNumber evidence="7">2.2.1.6</ecNumber>
    </submittedName>
</protein>
<dbReference type="Pfam" id="PF02776">
    <property type="entry name" value="TPP_enzyme_N"/>
    <property type="match status" value="1"/>
</dbReference>
<reference evidence="7 8" key="1">
    <citation type="submission" date="2019-08" db="EMBL/GenBank/DDBJ databases">
        <title>Deep-cultivation of Planctomycetes and their phenomic and genomic characterization uncovers novel biology.</title>
        <authorList>
            <person name="Wiegand S."/>
            <person name="Jogler M."/>
            <person name="Boedeker C."/>
            <person name="Pinto D."/>
            <person name="Vollmers J."/>
            <person name="Rivas-Marin E."/>
            <person name="Kohn T."/>
            <person name="Peeters S.H."/>
            <person name="Heuer A."/>
            <person name="Rast P."/>
            <person name="Oberbeckmann S."/>
            <person name="Bunk B."/>
            <person name="Jeske O."/>
            <person name="Meyerdierks A."/>
            <person name="Storesund J.E."/>
            <person name="Kallscheuer N."/>
            <person name="Luecker S."/>
            <person name="Lage O.M."/>
            <person name="Pohl T."/>
            <person name="Merkel B.J."/>
            <person name="Hornburger P."/>
            <person name="Mueller R.-W."/>
            <person name="Bruemmer F."/>
            <person name="Labrenz M."/>
            <person name="Spormann A.M."/>
            <person name="Op den Camp H."/>
            <person name="Overmann J."/>
            <person name="Amann R."/>
            <person name="Jetten M.S.M."/>
            <person name="Mascher T."/>
            <person name="Medema M.H."/>
            <person name="Devos D.P."/>
            <person name="Kaster A.-K."/>
            <person name="Ovreas L."/>
            <person name="Rohde M."/>
            <person name="Galperin M.Y."/>
            <person name="Jogler C."/>
        </authorList>
    </citation>
    <scope>NUCLEOTIDE SEQUENCE [LARGE SCALE GENOMIC DNA]</scope>
    <source>
        <strain evidence="7 8">OJF2</strain>
    </source>
</reference>
<evidence type="ECO:0000259" key="4">
    <source>
        <dbReference type="Pfam" id="PF00205"/>
    </source>
</evidence>
<dbReference type="CDD" id="cd07035">
    <property type="entry name" value="TPP_PYR_POX_like"/>
    <property type="match status" value="1"/>
</dbReference>
<dbReference type="EC" id="2.2.1.6" evidence="7"/>
<organism evidence="7 8">
    <name type="scientific">Aquisphaera giovannonii</name>
    <dbReference type="NCBI Taxonomy" id="406548"/>
    <lineage>
        <taxon>Bacteria</taxon>
        <taxon>Pseudomonadati</taxon>
        <taxon>Planctomycetota</taxon>
        <taxon>Planctomycetia</taxon>
        <taxon>Isosphaerales</taxon>
        <taxon>Isosphaeraceae</taxon>
        <taxon>Aquisphaera</taxon>
    </lineage>
</organism>
<dbReference type="InterPro" id="IPR012000">
    <property type="entry name" value="Thiamin_PyroP_enz_cen_dom"/>
</dbReference>
<dbReference type="Proteomes" id="UP000324233">
    <property type="component" value="Chromosome"/>
</dbReference>
<evidence type="ECO:0000259" key="5">
    <source>
        <dbReference type="Pfam" id="PF02775"/>
    </source>
</evidence>
<dbReference type="GO" id="GO:0050660">
    <property type="term" value="F:flavin adenine dinucleotide binding"/>
    <property type="evidence" value="ECO:0007669"/>
    <property type="project" value="TreeGrafter"/>
</dbReference>